<reference evidence="1" key="1">
    <citation type="journal article" date="2020" name="mSystems">
        <title>Genome- and Community-Level Interaction Insights into Carbon Utilization and Element Cycling Functions of Hydrothermarchaeota in Hydrothermal Sediment.</title>
        <authorList>
            <person name="Zhou Z."/>
            <person name="Liu Y."/>
            <person name="Xu W."/>
            <person name="Pan J."/>
            <person name="Luo Z.H."/>
            <person name="Li M."/>
        </authorList>
    </citation>
    <scope>NUCLEOTIDE SEQUENCE [LARGE SCALE GENOMIC DNA]</scope>
    <source>
        <strain evidence="1">SpSt-783</strain>
    </source>
</reference>
<dbReference type="EMBL" id="DTHJ01000143">
    <property type="protein sequence ID" value="HHS63354.1"/>
    <property type="molecule type" value="Genomic_DNA"/>
</dbReference>
<dbReference type="Gene3D" id="1.25.40.10">
    <property type="entry name" value="Tetratricopeptide repeat domain"/>
    <property type="match status" value="2"/>
</dbReference>
<evidence type="ECO:0000313" key="1">
    <source>
        <dbReference type="EMBL" id="HHS63354.1"/>
    </source>
</evidence>
<comment type="caution">
    <text evidence="1">The sequence shown here is derived from an EMBL/GenBank/DDBJ whole genome shotgun (WGS) entry which is preliminary data.</text>
</comment>
<name>A0A7C6AGE8_UNCW3</name>
<dbReference type="SUPFAM" id="SSF48452">
    <property type="entry name" value="TPR-like"/>
    <property type="match status" value="1"/>
</dbReference>
<dbReference type="AlphaFoldDB" id="A0A7C6AGE8"/>
<dbReference type="Pfam" id="PF12895">
    <property type="entry name" value="ANAPC3"/>
    <property type="match status" value="1"/>
</dbReference>
<sequence length="235" mass="27458">MIILFLFFTEIDSLKNLIAIKLEYQYIIELNNAYLKSGLFDSANDYLKKYEERFGFEEQAGINYLLGENLFFKGELLSAREQYLKTVARFSSARYANEALERLHLFESARKDTILLKRLAKSIYLYEINELKPAEDSLKKLIKTSLGDFALFYLSLVYDKKNEFNQALSALEELKKEFPANRIHRAKILVAEVYIKMGKLQEGIKILEELVIKYPNSPIGIRAREILKKYQPAER</sequence>
<gene>
    <name evidence="1" type="ORF">ENV70_07085</name>
</gene>
<dbReference type="InterPro" id="IPR011990">
    <property type="entry name" value="TPR-like_helical_dom_sf"/>
</dbReference>
<protein>
    <submittedName>
        <fullName evidence="1">Tetratricopeptide repeat protein</fullName>
    </submittedName>
</protein>
<accession>A0A7C6AGE8</accession>
<proteinExistence type="predicted"/>
<organism evidence="1">
    <name type="scientific">candidate division WOR-3 bacterium</name>
    <dbReference type="NCBI Taxonomy" id="2052148"/>
    <lineage>
        <taxon>Bacteria</taxon>
        <taxon>Bacteria division WOR-3</taxon>
    </lineage>
</organism>